<sequence>MAPRELGIFALSDNIPVSDKATHPASLNTIRPNTTNSRFASSAVAAQDVVSQSNPAQTQGNVLSTPPPNSSETQPLTEAALDAHNASIANNTFEEEAVKAWVDKVQRAGRDLGLNLPRGCFEPEKYKLEEWVAIQCCWYPKDASRPDVNNSQ</sequence>
<dbReference type="Proteomes" id="UP000800200">
    <property type="component" value="Unassembled WGS sequence"/>
</dbReference>
<evidence type="ECO:0000313" key="2">
    <source>
        <dbReference type="EMBL" id="KAF2180944.1"/>
    </source>
</evidence>
<dbReference type="OrthoDB" id="3799697at2759"/>
<feature type="region of interest" description="Disordered" evidence="1">
    <location>
        <begin position="43"/>
        <end position="75"/>
    </location>
</feature>
<organism evidence="2 3">
    <name type="scientific">Zopfia rhizophila CBS 207.26</name>
    <dbReference type="NCBI Taxonomy" id="1314779"/>
    <lineage>
        <taxon>Eukaryota</taxon>
        <taxon>Fungi</taxon>
        <taxon>Dikarya</taxon>
        <taxon>Ascomycota</taxon>
        <taxon>Pezizomycotina</taxon>
        <taxon>Dothideomycetes</taxon>
        <taxon>Dothideomycetes incertae sedis</taxon>
        <taxon>Zopfiaceae</taxon>
        <taxon>Zopfia</taxon>
    </lineage>
</organism>
<reference evidence="2" key="1">
    <citation type="journal article" date="2020" name="Stud. Mycol.">
        <title>101 Dothideomycetes genomes: a test case for predicting lifestyles and emergence of pathogens.</title>
        <authorList>
            <person name="Haridas S."/>
            <person name="Albert R."/>
            <person name="Binder M."/>
            <person name="Bloem J."/>
            <person name="Labutti K."/>
            <person name="Salamov A."/>
            <person name="Andreopoulos B."/>
            <person name="Baker S."/>
            <person name="Barry K."/>
            <person name="Bills G."/>
            <person name="Bluhm B."/>
            <person name="Cannon C."/>
            <person name="Castanera R."/>
            <person name="Culley D."/>
            <person name="Daum C."/>
            <person name="Ezra D."/>
            <person name="Gonzalez J."/>
            <person name="Henrissat B."/>
            <person name="Kuo A."/>
            <person name="Liang C."/>
            <person name="Lipzen A."/>
            <person name="Lutzoni F."/>
            <person name="Magnuson J."/>
            <person name="Mondo S."/>
            <person name="Nolan M."/>
            <person name="Ohm R."/>
            <person name="Pangilinan J."/>
            <person name="Park H.-J."/>
            <person name="Ramirez L."/>
            <person name="Alfaro M."/>
            <person name="Sun H."/>
            <person name="Tritt A."/>
            <person name="Yoshinaga Y."/>
            <person name="Zwiers L.-H."/>
            <person name="Turgeon B."/>
            <person name="Goodwin S."/>
            <person name="Spatafora J."/>
            <person name="Crous P."/>
            <person name="Grigoriev I."/>
        </authorList>
    </citation>
    <scope>NUCLEOTIDE SEQUENCE</scope>
    <source>
        <strain evidence="2">CBS 207.26</strain>
    </source>
</reference>
<feature type="compositionally biased region" description="Low complexity" evidence="1">
    <location>
        <begin position="43"/>
        <end position="53"/>
    </location>
</feature>
<proteinExistence type="predicted"/>
<feature type="compositionally biased region" description="Polar residues" evidence="1">
    <location>
        <begin position="54"/>
        <end position="75"/>
    </location>
</feature>
<evidence type="ECO:0000256" key="1">
    <source>
        <dbReference type="SAM" id="MobiDB-lite"/>
    </source>
</evidence>
<protein>
    <submittedName>
        <fullName evidence="2">Uncharacterized protein</fullName>
    </submittedName>
</protein>
<dbReference type="EMBL" id="ML994655">
    <property type="protein sequence ID" value="KAF2180944.1"/>
    <property type="molecule type" value="Genomic_DNA"/>
</dbReference>
<evidence type="ECO:0000313" key="3">
    <source>
        <dbReference type="Proteomes" id="UP000800200"/>
    </source>
</evidence>
<accession>A0A6A6DN25</accession>
<keyword evidence="3" id="KW-1185">Reference proteome</keyword>
<gene>
    <name evidence="2" type="ORF">K469DRAFT_692477</name>
</gene>
<dbReference type="AlphaFoldDB" id="A0A6A6DN25"/>
<name>A0A6A6DN25_9PEZI</name>